<keyword evidence="4" id="KW-1185">Reference proteome</keyword>
<dbReference type="Proteomes" id="UP001303160">
    <property type="component" value="Unassembled WGS sequence"/>
</dbReference>
<sequence length="488" mass="51926">MASDTSPQTNRAGLPSANPTSSYWLRDPNPLLLGHRTTPDLPEEADIVVIGSGITGAFAARFLLQDYASNKKVVMLEAREACGGATGRNGGHCQPIVYGTNPAVAAFELETFSFLEKLVKDENIDCDWITLSGGVHAFLSTPLFETAVAQIDSLSQTHPALASQLEVIPPTNPSRLAQLKVPHCHGAIVQKTAASLWPYKLVAHVLTSLLTSPATKDNFNLQTNTPVSSISPSSSTTANWQLTTPRGTITAPQILLATNGYTSHLLPSLTDLIVPVRGQIGALTPPSPITTLDYSYFFTADPEAGQQAPRDDYLVQRPVLTTTPTSGAGGEMIYGGGRRLALELGLGQYRDDELEPVVARYLRANLSPPLDLGGSKDGGGGELPATYEWTGVMGYSRDSQAWVGEVPSHKGIWVCAGYTGHGMPSAALSARAVAARMLGLPETAEGHAKLPEELKITEQRINKARQGPRLEDCGGWEGAYFSGLADGE</sequence>
<dbReference type="EMBL" id="MU863905">
    <property type="protein sequence ID" value="KAK4201627.1"/>
    <property type="molecule type" value="Genomic_DNA"/>
</dbReference>
<evidence type="ECO:0000256" key="1">
    <source>
        <dbReference type="SAM" id="MobiDB-lite"/>
    </source>
</evidence>
<dbReference type="PANTHER" id="PTHR13847:SF129">
    <property type="entry name" value="FAD DEPENDENT OXIDOREDUCTASE"/>
    <property type="match status" value="1"/>
</dbReference>
<feature type="region of interest" description="Disordered" evidence="1">
    <location>
        <begin position="1"/>
        <end position="22"/>
    </location>
</feature>
<dbReference type="Gene3D" id="3.50.50.60">
    <property type="entry name" value="FAD/NAD(P)-binding domain"/>
    <property type="match status" value="1"/>
</dbReference>
<protein>
    <submittedName>
        <fullName evidence="3">FAD dependent oxidoreductase</fullName>
    </submittedName>
</protein>
<evidence type="ECO:0000313" key="4">
    <source>
        <dbReference type="Proteomes" id="UP001303160"/>
    </source>
</evidence>
<dbReference type="InterPro" id="IPR036188">
    <property type="entry name" value="FAD/NAD-bd_sf"/>
</dbReference>
<accession>A0AAN6XPR5</accession>
<dbReference type="PANTHER" id="PTHR13847">
    <property type="entry name" value="SARCOSINE DEHYDROGENASE-RELATED"/>
    <property type="match status" value="1"/>
</dbReference>
<organism evidence="3 4">
    <name type="scientific">Triangularia verruculosa</name>
    <dbReference type="NCBI Taxonomy" id="2587418"/>
    <lineage>
        <taxon>Eukaryota</taxon>
        <taxon>Fungi</taxon>
        <taxon>Dikarya</taxon>
        <taxon>Ascomycota</taxon>
        <taxon>Pezizomycotina</taxon>
        <taxon>Sordariomycetes</taxon>
        <taxon>Sordariomycetidae</taxon>
        <taxon>Sordariales</taxon>
        <taxon>Podosporaceae</taxon>
        <taxon>Triangularia</taxon>
    </lineage>
</organism>
<dbReference type="InterPro" id="IPR006076">
    <property type="entry name" value="FAD-dep_OxRdtase"/>
</dbReference>
<dbReference type="SUPFAM" id="SSF51905">
    <property type="entry name" value="FAD/NAD(P)-binding domain"/>
    <property type="match status" value="1"/>
</dbReference>
<comment type="caution">
    <text evidence="3">The sequence shown here is derived from an EMBL/GenBank/DDBJ whole genome shotgun (WGS) entry which is preliminary data.</text>
</comment>
<gene>
    <name evidence="3" type="ORF">QBC40DRAFT_198021</name>
</gene>
<dbReference type="Gene3D" id="3.30.9.10">
    <property type="entry name" value="D-Amino Acid Oxidase, subunit A, domain 2"/>
    <property type="match status" value="1"/>
</dbReference>
<reference evidence="3" key="1">
    <citation type="journal article" date="2023" name="Mol. Phylogenet. Evol.">
        <title>Genome-scale phylogeny and comparative genomics of the fungal order Sordariales.</title>
        <authorList>
            <person name="Hensen N."/>
            <person name="Bonometti L."/>
            <person name="Westerberg I."/>
            <person name="Brannstrom I.O."/>
            <person name="Guillou S."/>
            <person name="Cros-Aarteil S."/>
            <person name="Calhoun S."/>
            <person name="Haridas S."/>
            <person name="Kuo A."/>
            <person name="Mondo S."/>
            <person name="Pangilinan J."/>
            <person name="Riley R."/>
            <person name="LaButti K."/>
            <person name="Andreopoulos B."/>
            <person name="Lipzen A."/>
            <person name="Chen C."/>
            <person name="Yan M."/>
            <person name="Daum C."/>
            <person name="Ng V."/>
            <person name="Clum A."/>
            <person name="Steindorff A."/>
            <person name="Ohm R.A."/>
            <person name="Martin F."/>
            <person name="Silar P."/>
            <person name="Natvig D.O."/>
            <person name="Lalanne C."/>
            <person name="Gautier V."/>
            <person name="Ament-Velasquez S.L."/>
            <person name="Kruys A."/>
            <person name="Hutchinson M.I."/>
            <person name="Powell A.J."/>
            <person name="Barry K."/>
            <person name="Miller A.N."/>
            <person name="Grigoriev I.V."/>
            <person name="Debuchy R."/>
            <person name="Gladieux P."/>
            <person name="Hiltunen Thoren M."/>
            <person name="Johannesson H."/>
        </authorList>
    </citation>
    <scope>NUCLEOTIDE SEQUENCE</scope>
    <source>
        <strain evidence="3">CBS 315.58</strain>
    </source>
</reference>
<reference evidence="3" key="2">
    <citation type="submission" date="2023-05" db="EMBL/GenBank/DDBJ databases">
        <authorList>
            <consortium name="Lawrence Berkeley National Laboratory"/>
            <person name="Steindorff A."/>
            <person name="Hensen N."/>
            <person name="Bonometti L."/>
            <person name="Westerberg I."/>
            <person name="Brannstrom I.O."/>
            <person name="Guillou S."/>
            <person name="Cros-Aarteil S."/>
            <person name="Calhoun S."/>
            <person name="Haridas S."/>
            <person name="Kuo A."/>
            <person name="Mondo S."/>
            <person name="Pangilinan J."/>
            <person name="Riley R."/>
            <person name="Labutti K."/>
            <person name="Andreopoulos B."/>
            <person name="Lipzen A."/>
            <person name="Chen C."/>
            <person name="Yanf M."/>
            <person name="Daum C."/>
            <person name="Ng V."/>
            <person name="Clum A."/>
            <person name="Ohm R."/>
            <person name="Martin F."/>
            <person name="Silar P."/>
            <person name="Natvig D."/>
            <person name="Lalanne C."/>
            <person name="Gautier V."/>
            <person name="Ament-Velasquez S.L."/>
            <person name="Kruys A."/>
            <person name="Hutchinson M.I."/>
            <person name="Powell A.J."/>
            <person name="Barry K."/>
            <person name="Miller A.N."/>
            <person name="Grigoriev I.V."/>
            <person name="Debuchy R."/>
            <person name="Gladieux P."/>
            <person name="Thoren M.H."/>
            <person name="Johannesson H."/>
        </authorList>
    </citation>
    <scope>NUCLEOTIDE SEQUENCE</scope>
    <source>
        <strain evidence="3">CBS 315.58</strain>
    </source>
</reference>
<dbReference type="AlphaFoldDB" id="A0AAN6XPR5"/>
<dbReference type="GO" id="GO:0005737">
    <property type="term" value="C:cytoplasm"/>
    <property type="evidence" value="ECO:0007669"/>
    <property type="project" value="TreeGrafter"/>
</dbReference>
<dbReference type="Pfam" id="PF01266">
    <property type="entry name" value="DAO"/>
    <property type="match status" value="1"/>
</dbReference>
<name>A0AAN6XPR5_9PEZI</name>
<evidence type="ECO:0000259" key="2">
    <source>
        <dbReference type="Pfam" id="PF01266"/>
    </source>
</evidence>
<evidence type="ECO:0000313" key="3">
    <source>
        <dbReference type="EMBL" id="KAK4201627.1"/>
    </source>
</evidence>
<feature type="domain" description="FAD dependent oxidoreductase" evidence="2">
    <location>
        <begin position="46"/>
        <end position="436"/>
    </location>
</feature>
<proteinExistence type="predicted"/>